<comment type="domain">
    <text evidence="8">The DHHC domain is required for palmitoyltransferase activity.</text>
</comment>
<comment type="catalytic activity">
    <reaction evidence="8">
        <text>L-cysteinyl-[protein] + hexadecanoyl-CoA = S-hexadecanoyl-L-cysteinyl-[protein] + CoA</text>
        <dbReference type="Rhea" id="RHEA:36683"/>
        <dbReference type="Rhea" id="RHEA-COMP:10131"/>
        <dbReference type="Rhea" id="RHEA-COMP:11032"/>
        <dbReference type="ChEBI" id="CHEBI:29950"/>
        <dbReference type="ChEBI" id="CHEBI:57287"/>
        <dbReference type="ChEBI" id="CHEBI:57379"/>
        <dbReference type="ChEBI" id="CHEBI:74151"/>
        <dbReference type="EC" id="2.3.1.225"/>
    </reaction>
</comment>
<evidence type="ECO:0000313" key="10">
    <source>
        <dbReference type="EMBL" id="CAG9321408.1"/>
    </source>
</evidence>
<keyword evidence="3 8" id="KW-0812">Transmembrane</keyword>
<dbReference type="GO" id="GO:0005794">
    <property type="term" value="C:Golgi apparatus"/>
    <property type="evidence" value="ECO:0007669"/>
    <property type="project" value="TreeGrafter"/>
</dbReference>
<keyword evidence="4 8" id="KW-1133">Transmembrane helix</keyword>
<dbReference type="EC" id="2.3.1.225" evidence="8"/>
<dbReference type="InterPro" id="IPR039859">
    <property type="entry name" value="PFA4/ZDH16/20/ERF2-like"/>
</dbReference>
<comment type="similarity">
    <text evidence="7">Belongs to the DHHC palmitoyltransferase family. PFA5 subfamily.</text>
</comment>
<reference evidence="10" key="1">
    <citation type="submission" date="2021-09" db="EMBL/GenBank/DDBJ databases">
        <authorList>
            <consortium name="AG Swart"/>
            <person name="Singh M."/>
            <person name="Singh A."/>
            <person name="Seah K."/>
            <person name="Emmerich C."/>
        </authorList>
    </citation>
    <scope>NUCLEOTIDE SEQUENCE</scope>
    <source>
        <strain evidence="10">ATCC30299</strain>
    </source>
</reference>
<comment type="caution">
    <text evidence="10">The sequence shown here is derived from an EMBL/GenBank/DDBJ whole genome shotgun (WGS) entry which is preliminary data.</text>
</comment>
<dbReference type="InterPro" id="IPR001594">
    <property type="entry name" value="Palmitoyltrfase_DHHC"/>
</dbReference>
<accession>A0AAU9JCT9</accession>
<evidence type="ECO:0000256" key="3">
    <source>
        <dbReference type="ARBA" id="ARBA00022692"/>
    </source>
</evidence>
<gene>
    <name evidence="10" type="ORF">BSTOLATCC_MIC28690</name>
</gene>
<feature type="domain" description="Palmitoyltransferase DHHC" evidence="9">
    <location>
        <begin position="119"/>
        <end position="183"/>
    </location>
</feature>
<evidence type="ECO:0000256" key="7">
    <source>
        <dbReference type="ARBA" id="ARBA00038298"/>
    </source>
</evidence>
<feature type="transmembrane region" description="Helical" evidence="8">
    <location>
        <begin position="74"/>
        <end position="96"/>
    </location>
</feature>
<dbReference type="GO" id="GO:0006612">
    <property type="term" value="P:protein targeting to membrane"/>
    <property type="evidence" value="ECO:0007669"/>
    <property type="project" value="TreeGrafter"/>
</dbReference>
<keyword evidence="6 8" id="KW-0012">Acyltransferase</keyword>
<dbReference type="EMBL" id="CAJZBQ010000028">
    <property type="protein sequence ID" value="CAG9321408.1"/>
    <property type="molecule type" value="Genomic_DNA"/>
</dbReference>
<dbReference type="AlphaFoldDB" id="A0AAU9JCT9"/>
<evidence type="ECO:0000256" key="2">
    <source>
        <dbReference type="ARBA" id="ARBA00022679"/>
    </source>
</evidence>
<dbReference type="PANTHER" id="PTHR22883">
    <property type="entry name" value="ZINC FINGER DHHC DOMAIN CONTAINING PROTEIN"/>
    <property type="match status" value="1"/>
</dbReference>
<organism evidence="10 11">
    <name type="scientific">Blepharisma stoltei</name>
    <dbReference type="NCBI Taxonomy" id="1481888"/>
    <lineage>
        <taxon>Eukaryota</taxon>
        <taxon>Sar</taxon>
        <taxon>Alveolata</taxon>
        <taxon>Ciliophora</taxon>
        <taxon>Postciliodesmatophora</taxon>
        <taxon>Heterotrichea</taxon>
        <taxon>Heterotrichida</taxon>
        <taxon>Blepharismidae</taxon>
        <taxon>Blepharisma</taxon>
    </lineage>
</organism>
<dbReference type="Proteomes" id="UP001162131">
    <property type="component" value="Unassembled WGS sequence"/>
</dbReference>
<evidence type="ECO:0000256" key="1">
    <source>
        <dbReference type="ARBA" id="ARBA00004141"/>
    </source>
</evidence>
<name>A0AAU9JCT9_9CILI</name>
<dbReference type="PANTHER" id="PTHR22883:SF23">
    <property type="entry name" value="PALMITOYLTRANSFERASE ZDHHC6"/>
    <property type="match status" value="1"/>
</dbReference>
<evidence type="ECO:0000256" key="6">
    <source>
        <dbReference type="ARBA" id="ARBA00023315"/>
    </source>
</evidence>
<evidence type="ECO:0000256" key="8">
    <source>
        <dbReference type="RuleBase" id="RU079119"/>
    </source>
</evidence>
<keyword evidence="5 8" id="KW-0472">Membrane</keyword>
<proteinExistence type="inferred from homology"/>
<keyword evidence="11" id="KW-1185">Reference proteome</keyword>
<evidence type="ECO:0000256" key="4">
    <source>
        <dbReference type="ARBA" id="ARBA00022989"/>
    </source>
</evidence>
<dbReference type="Pfam" id="PF01529">
    <property type="entry name" value="DHHC"/>
    <property type="match status" value="1"/>
</dbReference>
<dbReference type="GO" id="GO:0019706">
    <property type="term" value="F:protein-cysteine S-palmitoyltransferase activity"/>
    <property type="evidence" value="ECO:0007669"/>
    <property type="project" value="UniProtKB-EC"/>
</dbReference>
<comment type="subcellular location">
    <subcellularLocation>
        <location evidence="1">Membrane</location>
        <topology evidence="1">Multi-pass membrane protein</topology>
    </subcellularLocation>
</comment>
<dbReference type="GO" id="GO:0016020">
    <property type="term" value="C:membrane"/>
    <property type="evidence" value="ECO:0007669"/>
    <property type="project" value="UniProtKB-SubCell"/>
</dbReference>
<dbReference type="GO" id="GO:0005783">
    <property type="term" value="C:endoplasmic reticulum"/>
    <property type="evidence" value="ECO:0007669"/>
    <property type="project" value="TreeGrafter"/>
</dbReference>
<evidence type="ECO:0000313" key="11">
    <source>
        <dbReference type="Proteomes" id="UP001162131"/>
    </source>
</evidence>
<feature type="transmembrane region" description="Helical" evidence="8">
    <location>
        <begin position="46"/>
        <end position="67"/>
    </location>
</feature>
<evidence type="ECO:0000259" key="9">
    <source>
        <dbReference type="Pfam" id="PF01529"/>
    </source>
</evidence>
<keyword evidence="2 8" id="KW-0808">Transferase</keyword>
<protein>
    <recommendedName>
        <fullName evidence="8">Palmitoyltransferase</fullName>
        <ecNumber evidence="8">2.3.1.225</ecNumber>
    </recommendedName>
</protein>
<dbReference type="PROSITE" id="PS50216">
    <property type="entry name" value="DHHC"/>
    <property type="match status" value="1"/>
</dbReference>
<feature type="transmembrane region" description="Helical" evidence="8">
    <location>
        <begin position="163"/>
        <end position="185"/>
    </location>
</feature>
<evidence type="ECO:0000256" key="5">
    <source>
        <dbReference type="ARBA" id="ARBA00023136"/>
    </source>
</evidence>
<sequence length="192" mass="21780">MESVSEGLPKYSRISKLGIKYEKIANLHCFLFDKNGVPRYCIGPHWPFFVGLNSFFVILALLFIFVICPTVGDLDTFCGVIIFGFLIGSYTLAALVNPGICYNFSGDQEMEISNSLAAERYCERCEIVKNARTTHCDECGVCIDEYDHHCPWTSKCIGKNNLIFFYGFLIGLLCTFIFVIVTMSLKTRFEHK</sequence>